<keyword evidence="1" id="KW-0378">Hydrolase</keyword>
<dbReference type="InterPro" id="IPR005645">
    <property type="entry name" value="FSH-like_dom"/>
</dbReference>
<sequence length="315" mass="34275">MSSSATAPSTSSTSSSPNAKDQPSEMVRVPSNVVRVLMLPGYTQNATIFKGRMGAIKRSLPASVELVFAFLHQTHVVDMPTNSSADFDSSATSNSDSPETTPRCWWYAEEKEGYRHFAKMDETLEYLREFIITQGPFDGCWGFSQGKTTLGSWAEQQNISLMLITLPAGAACAAILTALVENPSLHPIFARDGPNWPPAPFKFSILSAGFMPQDPTMAKLFDKPLHTPTVHVLGRADTIVSNDRSTPLAEAFVDARVEWHEGGHHTPSKASWRHFFKHYLELFGLDGPGKEGIDSLPSPSFGTSSGTATPEGGRL</sequence>
<evidence type="ECO:0000313" key="4">
    <source>
        <dbReference type="EMBL" id="SGY34371.1"/>
    </source>
</evidence>
<feature type="region of interest" description="Disordered" evidence="2">
    <location>
        <begin position="82"/>
        <end position="101"/>
    </location>
</feature>
<dbReference type="PANTHER" id="PTHR48070">
    <property type="entry name" value="ESTERASE OVCA2"/>
    <property type="match status" value="1"/>
</dbReference>
<feature type="region of interest" description="Disordered" evidence="2">
    <location>
        <begin position="293"/>
        <end position="315"/>
    </location>
</feature>
<accession>A0A2X0M3D0</accession>
<feature type="compositionally biased region" description="Polar residues" evidence="2">
    <location>
        <begin position="82"/>
        <end position="100"/>
    </location>
</feature>
<feature type="compositionally biased region" description="Low complexity" evidence="2">
    <location>
        <begin position="1"/>
        <end position="17"/>
    </location>
</feature>
<protein>
    <submittedName>
        <fullName evidence="4">BQ5605_C002g01621 protein</fullName>
    </submittedName>
</protein>
<gene>
    <name evidence="4" type="primary">BQ5605_C002g01621</name>
    <name evidence="4" type="ORF">BQ5605_C002G01621</name>
</gene>
<dbReference type="Pfam" id="PF03959">
    <property type="entry name" value="FSH1"/>
    <property type="match status" value="1"/>
</dbReference>
<evidence type="ECO:0000256" key="1">
    <source>
        <dbReference type="ARBA" id="ARBA00022801"/>
    </source>
</evidence>
<reference evidence="4 5" key="1">
    <citation type="submission" date="2016-11" db="EMBL/GenBank/DDBJ databases">
        <authorList>
            <person name="Jaros S."/>
            <person name="Januszkiewicz K."/>
            <person name="Wedrychowicz H."/>
        </authorList>
    </citation>
    <scope>NUCLEOTIDE SEQUENCE [LARGE SCALE GENOMIC DNA]</scope>
</reference>
<dbReference type="Proteomes" id="UP000249464">
    <property type="component" value="Unassembled WGS sequence"/>
</dbReference>
<dbReference type="AlphaFoldDB" id="A0A2X0M3D0"/>
<evidence type="ECO:0000256" key="2">
    <source>
        <dbReference type="SAM" id="MobiDB-lite"/>
    </source>
</evidence>
<feature type="compositionally biased region" description="Polar residues" evidence="2">
    <location>
        <begin position="297"/>
        <end position="308"/>
    </location>
</feature>
<feature type="region of interest" description="Disordered" evidence="2">
    <location>
        <begin position="1"/>
        <end position="26"/>
    </location>
</feature>
<dbReference type="Gene3D" id="3.40.50.1820">
    <property type="entry name" value="alpha/beta hydrolase"/>
    <property type="match status" value="1"/>
</dbReference>
<dbReference type="InterPro" id="IPR050593">
    <property type="entry name" value="LovG"/>
</dbReference>
<proteinExistence type="predicted"/>
<evidence type="ECO:0000259" key="3">
    <source>
        <dbReference type="Pfam" id="PF03959"/>
    </source>
</evidence>
<dbReference type="PANTHER" id="PTHR48070:SF6">
    <property type="entry name" value="ESTERASE OVCA2"/>
    <property type="match status" value="1"/>
</dbReference>
<dbReference type="GO" id="GO:0005737">
    <property type="term" value="C:cytoplasm"/>
    <property type="evidence" value="ECO:0007669"/>
    <property type="project" value="TreeGrafter"/>
</dbReference>
<dbReference type="STRING" id="796604.A0A2X0M3D0"/>
<evidence type="ECO:0000313" key="5">
    <source>
        <dbReference type="Proteomes" id="UP000249464"/>
    </source>
</evidence>
<dbReference type="GO" id="GO:0005634">
    <property type="term" value="C:nucleus"/>
    <property type="evidence" value="ECO:0007669"/>
    <property type="project" value="TreeGrafter"/>
</dbReference>
<feature type="domain" description="Serine hydrolase" evidence="3">
    <location>
        <begin position="33"/>
        <end position="274"/>
    </location>
</feature>
<name>A0A2X0M3D0_9BASI</name>
<dbReference type="SUPFAM" id="SSF53474">
    <property type="entry name" value="alpha/beta-Hydrolases"/>
    <property type="match status" value="1"/>
</dbReference>
<dbReference type="InterPro" id="IPR029058">
    <property type="entry name" value="AB_hydrolase_fold"/>
</dbReference>
<organism evidence="4 5">
    <name type="scientific">Microbotryum silenes-dioicae</name>
    <dbReference type="NCBI Taxonomy" id="796604"/>
    <lineage>
        <taxon>Eukaryota</taxon>
        <taxon>Fungi</taxon>
        <taxon>Dikarya</taxon>
        <taxon>Basidiomycota</taxon>
        <taxon>Pucciniomycotina</taxon>
        <taxon>Microbotryomycetes</taxon>
        <taxon>Microbotryales</taxon>
        <taxon>Microbotryaceae</taxon>
        <taxon>Microbotryum</taxon>
    </lineage>
</organism>
<keyword evidence="5" id="KW-1185">Reference proteome</keyword>
<dbReference type="EMBL" id="FQNC01000041">
    <property type="protein sequence ID" value="SGY34371.1"/>
    <property type="molecule type" value="Genomic_DNA"/>
</dbReference>
<dbReference type="GO" id="GO:0016787">
    <property type="term" value="F:hydrolase activity"/>
    <property type="evidence" value="ECO:0007669"/>
    <property type="project" value="UniProtKB-KW"/>
</dbReference>